<dbReference type="GO" id="GO:0005930">
    <property type="term" value="C:axoneme"/>
    <property type="evidence" value="ECO:0007669"/>
    <property type="project" value="UniProtKB-SubCell"/>
</dbReference>
<dbReference type="InterPro" id="IPR032675">
    <property type="entry name" value="LRR_dom_sf"/>
</dbReference>
<accession>E1ZGP8</accession>
<protein>
    <submittedName>
        <fullName evidence="4">Uncharacterized protein</fullName>
    </submittedName>
</protein>
<dbReference type="EMBL" id="GL433846">
    <property type="protein sequence ID" value="EFN54973.1"/>
    <property type="molecule type" value="Genomic_DNA"/>
</dbReference>
<dbReference type="InterPro" id="IPR003591">
    <property type="entry name" value="Leu-rich_rpt_typical-subtyp"/>
</dbReference>
<dbReference type="Gene3D" id="3.80.10.10">
    <property type="entry name" value="Ribonuclease Inhibitor"/>
    <property type="match status" value="1"/>
</dbReference>
<reference evidence="4 5" key="1">
    <citation type="journal article" date="2010" name="Plant Cell">
        <title>The Chlorella variabilis NC64A genome reveals adaptation to photosymbiosis, coevolution with viruses, and cryptic sex.</title>
        <authorList>
            <person name="Blanc G."/>
            <person name="Duncan G."/>
            <person name="Agarkova I."/>
            <person name="Borodovsky M."/>
            <person name="Gurnon J."/>
            <person name="Kuo A."/>
            <person name="Lindquist E."/>
            <person name="Lucas S."/>
            <person name="Pangilinan J."/>
            <person name="Polle J."/>
            <person name="Salamov A."/>
            <person name="Terry A."/>
            <person name="Yamada T."/>
            <person name="Dunigan D.D."/>
            <person name="Grigoriev I.V."/>
            <person name="Claverie J.M."/>
            <person name="Van Etten J.L."/>
        </authorList>
    </citation>
    <scope>NUCLEOTIDE SEQUENCE [LARGE SCALE GENOMIC DNA]</scope>
    <source>
        <strain evidence="4 5">NC64A</strain>
    </source>
</reference>
<dbReference type="SUPFAM" id="SSF52058">
    <property type="entry name" value="L domain-like"/>
    <property type="match status" value="1"/>
</dbReference>
<dbReference type="InParanoid" id="E1ZGP8"/>
<dbReference type="AlphaFoldDB" id="E1ZGP8"/>
<dbReference type="eggNOG" id="KOG0472">
    <property type="taxonomic scope" value="Eukaryota"/>
</dbReference>
<dbReference type="Proteomes" id="UP000008141">
    <property type="component" value="Unassembled WGS sequence"/>
</dbReference>
<organism evidence="5">
    <name type="scientific">Chlorella variabilis</name>
    <name type="common">Green alga</name>
    <dbReference type="NCBI Taxonomy" id="554065"/>
    <lineage>
        <taxon>Eukaryota</taxon>
        <taxon>Viridiplantae</taxon>
        <taxon>Chlorophyta</taxon>
        <taxon>core chlorophytes</taxon>
        <taxon>Trebouxiophyceae</taxon>
        <taxon>Chlorellales</taxon>
        <taxon>Chlorellaceae</taxon>
        <taxon>Chlorella clade</taxon>
        <taxon>Chlorella</taxon>
    </lineage>
</organism>
<dbReference type="GeneID" id="17354535"/>
<keyword evidence="5" id="KW-1185">Reference proteome</keyword>
<evidence type="ECO:0000256" key="3">
    <source>
        <dbReference type="ARBA" id="ARBA00022737"/>
    </source>
</evidence>
<dbReference type="KEGG" id="cvr:CHLNCDRAFT_134759"/>
<keyword evidence="3" id="KW-0677">Repeat</keyword>
<dbReference type="InterPro" id="IPR050216">
    <property type="entry name" value="LRR_domain-containing"/>
</dbReference>
<evidence type="ECO:0000256" key="2">
    <source>
        <dbReference type="ARBA" id="ARBA00022614"/>
    </source>
</evidence>
<dbReference type="OrthoDB" id="1394818at2759"/>
<dbReference type="SMART" id="SM00369">
    <property type="entry name" value="LRR_TYP"/>
    <property type="match status" value="5"/>
</dbReference>
<dbReference type="InterPro" id="IPR001611">
    <property type="entry name" value="Leu-rich_rpt"/>
</dbReference>
<dbReference type="RefSeq" id="XP_005847075.1">
    <property type="nucleotide sequence ID" value="XM_005847013.1"/>
</dbReference>
<gene>
    <name evidence="4" type="ORF">CHLNCDRAFT_134759</name>
</gene>
<evidence type="ECO:0000313" key="5">
    <source>
        <dbReference type="Proteomes" id="UP000008141"/>
    </source>
</evidence>
<proteinExistence type="predicted"/>
<sequence length="527" mass="56281">MRTLQRSTERQRVANPDACCATSSTGPDGVCDSAALTLVNRRWRRVFNTSTLLHATLNLNLHHLEAQLGSQCSPPDDRALLLRLLTQRGRATRRLWLHSEGVQLRMASVLQLMSPKLQAVYLGQGAPDDCLAHLHRFPSLRSLDLPAAAACGAHLLLPAFSGLEELTLREGAPELMLSTLAGLPRLRLLSLTVTAALPGDSHRQLAQLSALEELHLYLQPSQPTQFEFQPGALAELSRLRSVLIMAPGSLSECLALGPGLPRLTALEELQVESRVESLPPDLWACQQLTRLDLDLRGSATLPAPATPGPACLPALAELRLARCRLPGGVLPPAVCQLSGLCRLEVVKCGLSGGCAQPALPAQFSRLSSLEHLSLEANMLCTLPPAVAALPSLRHLDLSCNALAWLPAGAYLLRLETLILSANRVAMVPPVLGAAAALEVLDLSGNLGLELSLHDVHATLARMPRLALFCCGKHAACGLGMPMPMPAADAADGPEWRTPSVAALVALGQALPHLQVDFERTAKEYEGI</sequence>
<evidence type="ECO:0000313" key="4">
    <source>
        <dbReference type="EMBL" id="EFN54973.1"/>
    </source>
</evidence>
<evidence type="ECO:0000256" key="1">
    <source>
        <dbReference type="ARBA" id="ARBA00004430"/>
    </source>
</evidence>
<comment type="subcellular location">
    <subcellularLocation>
        <location evidence="1">Cytoplasm</location>
        <location evidence="1">Cytoskeleton</location>
        <location evidence="1">Cilium axoneme</location>
    </subcellularLocation>
</comment>
<name>E1ZGP8_CHLVA</name>
<dbReference type="PROSITE" id="PS51450">
    <property type="entry name" value="LRR"/>
    <property type="match status" value="1"/>
</dbReference>
<dbReference type="PANTHER" id="PTHR48051:SF1">
    <property type="entry name" value="RAS SUPPRESSOR PROTEIN 1"/>
    <property type="match status" value="1"/>
</dbReference>
<dbReference type="PANTHER" id="PTHR48051">
    <property type="match status" value="1"/>
</dbReference>
<keyword evidence="2" id="KW-0433">Leucine-rich repeat</keyword>
<dbReference type="Pfam" id="PF13855">
    <property type="entry name" value="LRR_8"/>
    <property type="match status" value="1"/>
</dbReference>